<evidence type="ECO:0000259" key="2">
    <source>
        <dbReference type="Pfam" id="PF05239"/>
    </source>
</evidence>
<keyword evidence="5" id="KW-1185">Reference proteome</keyword>
<evidence type="ECO:0000259" key="3">
    <source>
        <dbReference type="Pfam" id="PF09557"/>
    </source>
</evidence>
<reference evidence="5" key="1">
    <citation type="submission" date="2023-07" db="EMBL/GenBank/DDBJ databases">
        <title>30 novel species of actinomycetes from the DSMZ collection.</title>
        <authorList>
            <person name="Nouioui I."/>
        </authorList>
    </citation>
    <scope>NUCLEOTIDE SEQUENCE [LARGE SCALE GENOMIC DNA]</scope>
    <source>
        <strain evidence="5">DSM 46792</strain>
    </source>
</reference>
<comment type="caution">
    <text evidence="4">The sequence shown here is derived from an EMBL/GenBank/DDBJ whole genome shotgun (WGS) entry which is preliminary data.</text>
</comment>
<dbReference type="InterPro" id="IPR011033">
    <property type="entry name" value="PRC_barrel-like_sf"/>
</dbReference>
<dbReference type="RefSeq" id="WP_311343386.1">
    <property type="nucleotide sequence ID" value="NZ_JAVREI010000001.1"/>
</dbReference>
<sequence length="278" mass="30369">MIGTDTLDRVIGKDVYDESGQKIGSAGEVYLDDETGQPEWVTVRTGMFGTKESFVPIRDADLTNDGLRVPVSKDRVKDAPKIDTDGHLSPQEEQELYRYYGMGTGTTGRTDRTESTTGMASAGTAGMAAGGTTDTDTNRHGTVGHDTSGPTTDDAMTRSEERLNVGTRSEETGRARLRKYVVNENVTETVPVAHEEVRVEREPITDGNVGNAMDGPAISEEEHEVTLHAERAVVEKEAVPVERVRLDKTTVTEQEQVSADLRKEEIEVDGATDNDRRI</sequence>
<proteinExistence type="predicted"/>
<feature type="domain" description="PRC-barrel" evidence="2">
    <location>
        <begin position="7"/>
        <end position="75"/>
    </location>
</feature>
<feature type="region of interest" description="Disordered" evidence="1">
    <location>
        <begin position="103"/>
        <end position="155"/>
    </location>
</feature>
<accession>A0ABU2K2X5</accession>
<dbReference type="NCBIfam" id="TIGR02271">
    <property type="entry name" value="YsnF/AvaK domain"/>
    <property type="match status" value="1"/>
</dbReference>
<gene>
    <name evidence="4" type="ORF">RM425_01370</name>
</gene>
<dbReference type="Gene3D" id="3.90.50.10">
    <property type="entry name" value="Photosynthetic Reaction Center, subunit H, domain 2"/>
    <property type="match status" value="1"/>
</dbReference>
<evidence type="ECO:0000313" key="5">
    <source>
        <dbReference type="Proteomes" id="UP001183222"/>
    </source>
</evidence>
<feature type="compositionally biased region" description="Low complexity" evidence="1">
    <location>
        <begin position="115"/>
        <end position="135"/>
    </location>
</feature>
<dbReference type="EMBL" id="JAVREI010000001">
    <property type="protein sequence ID" value="MDT0274540.1"/>
    <property type="molecule type" value="Genomic_DNA"/>
</dbReference>
<dbReference type="PANTHER" id="PTHR38463">
    <property type="entry name" value="STRESS RESPONSE PROTEIN YSNF"/>
    <property type="match status" value="1"/>
</dbReference>
<organism evidence="4 5">
    <name type="scientific">Blastococcus goldschmidtiae</name>
    <dbReference type="NCBI Taxonomy" id="3075546"/>
    <lineage>
        <taxon>Bacteria</taxon>
        <taxon>Bacillati</taxon>
        <taxon>Actinomycetota</taxon>
        <taxon>Actinomycetes</taxon>
        <taxon>Geodermatophilales</taxon>
        <taxon>Geodermatophilaceae</taxon>
        <taxon>Blastococcus</taxon>
    </lineage>
</organism>
<dbReference type="Pfam" id="PF09557">
    <property type="entry name" value="DUF2382"/>
    <property type="match status" value="1"/>
</dbReference>
<feature type="domain" description="DUF2382" evidence="3">
    <location>
        <begin position="156"/>
        <end position="268"/>
    </location>
</feature>
<dbReference type="SUPFAM" id="SSF50346">
    <property type="entry name" value="PRC-barrel domain"/>
    <property type="match status" value="1"/>
</dbReference>
<dbReference type="InterPro" id="IPR019060">
    <property type="entry name" value="DUF2382"/>
</dbReference>
<dbReference type="InterPro" id="IPR052967">
    <property type="entry name" value="Stress_Response_Assoc"/>
</dbReference>
<dbReference type="Proteomes" id="UP001183222">
    <property type="component" value="Unassembled WGS sequence"/>
</dbReference>
<dbReference type="PANTHER" id="PTHR38463:SF1">
    <property type="entry name" value="STRESS RESPONSE PROTEIN YSNF"/>
    <property type="match status" value="1"/>
</dbReference>
<dbReference type="Pfam" id="PF05239">
    <property type="entry name" value="PRC"/>
    <property type="match status" value="1"/>
</dbReference>
<protein>
    <submittedName>
        <fullName evidence="4">PRC and DUF2382 domain-containing protein</fullName>
    </submittedName>
</protein>
<name>A0ABU2K2X5_9ACTN</name>
<evidence type="ECO:0000313" key="4">
    <source>
        <dbReference type="EMBL" id="MDT0274540.1"/>
    </source>
</evidence>
<dbReference type="InterPro" id="IPR027275">
    <property type="entry name" value="PRC-brl_dom"/>
</dbReference>
<evidence type="ECO:0000256" key="1">
    <source>
        <dbReference type="SAM" id="MobiDB-lite"/>
    </source>
</evidence>
<dbReference type="InterPro" id="IPR014747">
    <property type="entry name" value="Bac_photo_RC_H_C"/>
</dbReference>